<dbReference type="Proteomes" id="UP000006103">
    <property type="component" value="Plasmid PBr_cp32-10"/>
</dbReference>
<evidence type="ECO:0000256" key="2">
    <source>
        <dbReference type="SAM" id="SignalP"/>
    </source>
</evidence>
<dbReference type="AlphaFoldDB" id="B8F1E4"/>
<accession>B8F1E4</accession>
<keyword evidence="4" id="KW-1185">Reference proteome</keyword>
<protein>
    <submittedName>
        <fullName evidence="3">Erp23 protein</fullName>
    </submittedName>
</protein>
<reference evidence="3 4" key="1">
    <citation type="journal article" date="2011" name="J. Bacteriol.">
        <title>Whole-genome sequences of two Borrelia afzelii and two Borrelia garinii Lyme disease agent isolates.</title>
        <authorList>
            <person name="Casjens S.R."/>
            <person name="Mongodin E.F."/>
            <person name="Qiu W.-G."/>
            <person name="Dunn J.J."/>
            <person name="Luft B.J."/>
            <person name="Fraser-Liggett C.M."/>
            <person name="Schutzer S.E."/>
        </authorList>
    </citation>
    <scope>NUCLEOTIDE SEQUENCE [LARGE SCALE GENOMIC DNA]</scope>
    <source>
        <strain evidence="3 4">PBr</strain>
    </source>
</reference>
<dbReference type="RefSeq" id="WP_012621211.1">
    <property type="nucleotide sequence ID" value="NC_011842.1"/>
</dbReference>
<evidence type="ECO:0000313" key="4">
    <source>
        <dbReference type="Proteomes" id="UP000006103"/>
    </source>
</evidence>
<sequence length="233" mass="26134">MKKKIRMFVICIFFLLISSCKYYASNKDLKSGEQSSESSDSKLSKSEQELKKQVKGFLDILETKDLSNLDEQDTKEIEKTIKDLKNPIEKTDAKKTLIGTYLEYEKTVKEIRARLKDKKELEGSLKELEDSLKKKKEERKKALQEAKKKFEEYKGQVGSAGGVTQGQQAGNQGQVGRQAFKDVQELGLSVSYSASAGTNTGDMSSGVITDALKQIDEELKITGEEAQNLENKK</sequence>
<keyword evidence="3" id="KW-0614">Plasmid</keyword>
<keyword evidence="2" id="KW-0732">Signal</keyword>
<proteinExistence type="predicted"/>
<dbReference type="EMBL" id="CP001306">
    <property type="protein sequence ID" value="ACL34713.1"/>
    <property type="molecule type" value="Genomic_DNA"/>
</dbReference>
<gene>
    <name evidence="3" type="ORF">BGAPBR_Q0067</name>
</gene>
<geneLocation type="plasmid" evidence="3 4">
    <name>PBr_cp32-10</name>
</geneLocation>
<keyword evidence="1" id="KW-0175">Coiled coil</keyword>
<feature type="signal peptide" evidence="2">
    <location>
        <begin position="1"/>
        <end position="24"/>
    </location>
</feature>
<feature type="chain" id="PRO_5002871729" evidence="2">
    <location>
        <begin position="25"/>
        <end position="233"/>
    </location>
</feature>
<feature type="coiled-coil region" evidence="1">
    <location>
        <begin position="101"/>
        <end position="156"/>
    </location>
</feature>
<dbReference type="PROSITE" id="PS51257">
    <property type="entry name" value="PROKAR_LIPOPROTEIN"/>
    <property type="match status" value="1"/>
</dbReference>
<name>B8F1E4_BORGR</name>
<evidence type="ECO:0000256" key="1">
    <source>
        <dbReference type="SAM" id="Coils"/>
    </source>
</evidence>
<organism evidence="3 4">
    <name type="scientific">Borreliella garinii PBr</name>
    <dbReference type="NCBI Taxonomy" id="498743"/>
    <lineage>
        <taxon>Bacteria</taxon>
        <taxon>Pseudomonadati</taxon>
        <taxon>Spirochaetota</taxon>
        <taxon>Spirochaetia</taxon>
        <taxon>Spirochaetales</taxon>
        <taxon>Borreliaceae</taxon>
        <taxon>Borreliella</taxon>
    </lineage>
</organism>
<evidence type="ECO:0000313" key="3">
    <source>
        <dbReference type="EMBL" id="ACL34713.1"/>
    </source>
</evidence>